<accession>A0AAV5CV93</accession>
<reference evidence="2" key="1">
    <citation type="journal article" date="2018" name="DNA Res.">
        <title>Multiple hybrid de novo genome assembly of finger millet, an orphan allotetraploid crop.</title>
        <authorList>
            <person name="Hatakeyama M."/>
            <person name="Aluri S."/>
            <person name="Balachadran M.T."/>
            <person name="Sivarajan S.R."/>
            <person name="Patrignani A."/>
            <person name="Gruter S."/>
            <person name="Poveda L."/>
            <person name="Shimizu-Inatsugi R."/>
            <person name="Baeten J."/>
            <person name="Francoijs K.J."/>
            <person name="Nataraja K.N."/>
            <person name="Reddy Y.A.N."/>
            <person name="Phadnis S."/>
            <person name="Ravikumar R.L."/>
            <person name="Schlapbach R."/>
            <person name="Sreeman S.M."/>
            <person name="Shimizu K.K."/>
        </authorList>
    </citation>
    <scope>NUCLEOTIDE SEQUENCE</scope>
</reference>
<dbReference type="AlphaFoldDB" id="A0AAV5CV93"/>
<protein>
    <submittedName>
        <fullName evidence="2">Uncharacterized protein</fullName>
    </submittedName>
</protein>
<feature type="compositionally biased region" description="Low complexity" evidence="1">
    <location>
        <begin position="1"/>
        <end position="16"/>
    </location>
</feature>
<feature type="compositionally biased region" description="Low complexity" evidence="1">
    <location>
        <begin position="56"/>
        <end position="68"/>
    </location>
</feature>
<name>A0AAV5CV93_ELECO</name>
<dbReference type="EMBL" id="BQKI01000009">
    <property type="protein sequence ID" value="GJN01999.1"/>
    <property type="molecule type" value="Genomic_DNA"/>
</dbReference>
<evidence type="ECO:0000313" key="3">
    <source>
        <dbReference type="Proteomes" id="UP001054889"/>
    </source>
</evidence>
<sequence>MLAGARPSPSLPRAPSMQTSPARRRPFLFIPILPQAPSLARELPTARPLASSSLRAYSPPLASSSPRARLPPPVSSRLGARVAAPLHLPPSSVERRRSGSGAALLLWIRVVGVCAGA</sequence>
<organism evidence="2 3">
    <name type="scientific">Eleusine coracana subsp. coracana</name>
    <dbReference type="NCBI Taxonomy" id="191504"/>
    <lineage>
        <taxon>Eukaryota</taxon>
        <taxon>Viridiplantae</taxon>
        <taxon>Streptophyta</taxon>
        <taxon>Embryophyta</taxon>
        <taxon>Tracheophyta</taxon>
        <taxon>Spermatophyta</taxon>
        <taxon>Magnoliopsida</taxon>
        <taxon>Liliopsida</taxon>
        <taxon>Poales</taxon>
        <taxon>Poaceae</taxon>
        <taxon>PACMAD clade</taxon>
        <taxon>Chloridoideae</taxon>
        <taxon>Cynodonteae</taxon>
        <taxon>Eleusininae</taxon>
        <taxon>Eleusine</taxon>
    </lineage>
</organism>
<dbReference type="Proteomes" id="UP001054889">
    <property type="component" value="Unassembled WGS sequence"/>
</dbReference>
<evidence type="ECO:0000256" key="1">
    <source>
        <dbReference type="SAM" id="MobiDB-lite"/>
    </source>
</evidence>
<reference evidence="2" key="2">
    <citation type="submission" date="2021-12" db="EMBL/GenBank/DDBJ databases">
        <title>Resequencing data analysis of finger millet.</title>
        <authorList>
            <person name="Hatakeyama M."/>
            <person name="Aluri S."/>
            <person name="Balachadran M.T."/>
            <person name="Sivarajan S.R."/>
            <person name="Poveda L."/>
            <person name="Shimizu-Inatsugi R."/>
            <person name="Schlapbach R."/>
            <person name="Sreeman S.M."/>
            <person name="Shimizu K.K."/>
        </authorList>
    </citation>
    <scope>NUCLEOTIDE SEQUENCE</scope>
</reference>
<proteinExistence type="predicted"/>
<keyword evidence="3" id="KW-1185">Reference proteome</keyword>
<evidence type="ECO:0000313" key="2">
    <source>
        <dbReference type="EMBL" id="GJN01999.1"/>
    </source>
</evidence>
<comment type="caution">
    <text evidence="2">The sequence shown here is derived from an EMBL/GenBank/DDBJ whole genome shotgun (WGS) entry which is preliminary data.</text>
</comment>
<feature type="region of interest" description="Disordered" evidence="1">
    <location>
        <begin position="56"/>
        <end position="75"/>
    </location>
</feature>
<gene>
    <name evidence="2" type="primary">ga19309</name>
    <name evidence="2" type="ORF">PR202_ga19309</name>
</gene>
<feature type="region of interest" description="Disordered" evidence="1">
    <location>
        <begin position="1"/>
        <end position="23"/>
    </location>
</feature>